<comment type="caution">
    <text evidence="1">The sequence shown here is derived from an EMBL/GenBank/DDBJ whole genome shotgun (WGS) entry which is preliminary data.</text>
</comment>
<dbReference type="Pfam" id="PF14898">
    <property type="entry name" value="DUF4491"/>
    <property type="match status" value="1"/>
</dbReference>
<name>A0A371JDT7_9FIRM</name>
<gene>
    <name evidence="1" type="ORF">CG710_012550</name>
</gene>
<protein>
    <submittedName>
        <fullName evidence="1">DUF4491 family protein</fullName>
    </submittedName>
</protein>
<organism evidence="1 2">
    <name type="scientific">Lachnotalea glycerini</name>
    <dbReference type="NCBI Taxonomy" id="1763509"/>
    <lineage>
        <taxon>Bacteria</taxon>
        <taxon>Bacillati</taxon>
        <taxon>Bacillota</taxon>
        <taxon>Clostridia</taxon>
        <taxon>Lachnospirales</taxon>
        <taxon>Lachnospiraceae</taxon>
        <taxon>Lachnotalea</taxon>
    </lineage>
</organism>
<sequence>MIYSLIGFFTGFSCFWSVKELVEQEKRVEKGWFPKNPKPK</sequence>
<evidence type="ECO:0000313" key="1">
    <source>
        <dbReference type="EMBL" id="RDY30893.1"/>
    </source>
</evidence>
<reference evidence="1 2" key="1">
    <citation type="journal article" date="2017" name="Genome Announc.">
        <title>Draft Genome Sequence of a Sporulating and Motile Strain of Lachnotalea glycerini Isolated from Water in Quebec City, Canada.</title>
        <authorList>
            <person name="Maheux A.F."/>
            <person name="Boudreau D.K."/>
            <person name="Berube E."/>
            <person name="Boissinot M."/>
            <person name="Raymond F."/>
            <person name="Brodeur S."/>
            <person name="Corbeil J."/>
            <person name="Isabel S."/>
            <person name="Omar R.F."/>
            <person name="Bergeron M.G."/>
        </authorList>
    </citation>
    <scope>NUCLEOTIDE SEQUENCE [LARGE SCALE GENOMIC DNA]</scope>
    <source>
        <strain evidence="1 2">CCRI-19302</strain>
    </source>
</reference>
<evidence type="ECO:0000313" key="2">
    <source>
        <dbReference type="Proteomes" id="UP000216411"/>
    </source>
</evidence>
<dbReference type="AlphaFoldDB" id="A0A371JDT7"/>
<proteinExistence type="predicted"/>
<keyword evidence="2" id="KW-1185">Reference proteome</keyword>
<dbReference type="InterPro" id="IPR027890">
    <property type="entry name" value="DUF4491"/>
</dbReference>
<dbReference type="EMBL" id="NOKA02000026">
    <property type="protein sequence ID" value="RDY30893.1"/>
    <property type="molecule type" value="Genomic_DNA"/>
</dbReference>
<accession>A0A371JDT7</accession>
<dbReference type="Proteomes" id="UP000216411">
    <property type="component" value="Unassembled WGS sequence"/>
</dbReference>
<dbReference type="OrthoDB" id="9814848at2"/>